<dbReference type="PANTHER" id="PTHR28520:SF2">
    <property type="entry name" value="MITOTIC-SPINDLE ORGANIZING PROTEIN 1"/>
    <property type="match status" value="1"/>
</dbReference>
<dbReference type="Pfam" id="PF12554">
    <property type="entry name" value="MOZART1"/>
    <property type="match status" value="1"/>
</dbReference>
<keyword evidence="6" id="KW-1185">Reference proteome</keyword>
<dbReference type="GO" id="GO:0031021">
    <property type="term" value="C:interphase microtubule organizing center"/>
    <property type="evidence" value="ECO:0007669"/>
    <property type="project" value="TreeGrafter"/>
</dbReference>
<dbReference type="GO" id="GO:0005819">
    <property type="term" value="C:spindle"/>
    <property type="evidence" value="ECO:0007669"/>
    <property type="project" value="TreeGrafter"/>
</dbReference>
<evidence type="ECO:0000313" key="5">
    <source>
        <dbReference type="EMBL" id="KAJ4981587.1"/>
    </source>
</evidence>
<dbReference type="PANTHER" id="PTHR28520">
    <property type="entry name" value="MITOTIC-SPINDLE ORGANIZING PROTEIN 1"/>
    <property type="match status" value="1"/>
</dbReference>
<dbReference type="EMBL" id="JAMYWD010000001">
    <property type="protein sequence ID" value="KAJ4981587.1"/>
    <property type="molecule type" value="Genomic_DNA"/>
</dbReference>
<dbReference type="OrthoDB" id="48571at2759"/>
<evidence type="ECO:0000313" key="6">
    <source>
        <dbReference type="Proteomes" id="UP001141806"/>
    </source>
</evidence>
<comment type="subcellular location">
    <subcellularLocation>
        <location evidence="1">Cytoplasm</location>
        <location evidence="1">Cytoskeleton</location>
        <location evidence="1">Microtubule organizing center</location>
    </subcellularLocation>
</comment>
<dbReference type="GO" id="GO:0000931">
    <property type="term" value="C:gamma-tubulin ring complex"/>
    <property type="evidence" value="ECO:0007669"/>
    <property type="project" value="InterPro"/>
</dbReference>
<evidence type="ECO:0000256" key="1">
    <source>
        <dbReference type="ARBA" id="ARBA00004267"/>
    </source>
</evidence>
<dbReference type="GO" id="GO:0090307">
    <property type="term" value="P:mitotic spindle assembly"/>
    <property type="evidence" value="ECO:0007669"/>
    <property type="project" value="TreeGrafter"/>
</dbReference>
<accession>A0A9Q0L397</accession>
<keyword evidence="4" id="KW-0206">Cytoskeleton</keyword>
<sequence length="154" mass="17138">MKIEGILPICQEKSNSDEMKTKAACDGGRSTSGANGLSAGKRFHLRSQYGWADSLNLLCNCCCSCKQPEVLRLLRARNICLCGLSPAMDPEAARNARESLELAFHMSNILETELDRHTLSILITLWNPLRLPPEPQIRHQLLEQENVDVHGGKQ</sequence>
<dbReference type="InterPro" id="IPR022214">
    <property type="entry name" value="MZT1"/>
</dbReference>
<evidence type="ECO:0000256" key="4">
    <source>
        <dbReference type="ARBA" id="ARBA00023212"/>
    </source>
</evidence>
<gene>
    <name evidence="5" type="ORF">NE237_032424</name>
</gene>
<organism evidence="5 6">
    <name type="scientific">Protea cynaroides</name>
    <dbReference type="NCBI Taxonomy" id="273540"/>
    <lineage>
        <taxon>Eukaryota</taxon>
        <taxon>Viridiplantae</taxon>
        <taxon>Streptophyta</taxon>
        <taxon>Embryophyta</taxon>
        <taxon>Tracheophyta</taxon>
        <taxon>Spermatophyta</taxon>
        <taxon>Magnoliopsida</taxon>
        <taxon>Proteales</taxon>
        <taxon>Proteaceae</taxon>
        <taxon>Protea</taxon>
    </lineage>
</organism>
<keyword evidence="3" id="KW-0963">Cytoplasm</keyword>
<comment type="similarity">
    <text evidence="2">Belongs to the MOZART1 family.</text>
</comment>
<evidence type="ECO:0000256" key="2">
    <source>
        <dbReference type="ARBA" id="ARBA00011015"/>
    </source>
</evidence>
<dbReference type="AlphaFoldDB" id="A0A9Q0L397"/>
<name>A0A9Q0L397_9MAGN</name>
<comment type="caution">
    <text evidence="5">The sequence shown here is derived from an EMBL/GenBank/DDBJ whole genome shotgun (WGS) entry which is preliminary data.</text>
</comment>
<dbReference type="Proteomes" id="UP001141806">
    <property type="component" value="Unassembled WGS sequence"/>
</dbReference>
<dbReference type="GO" id="GO:0051415">
    <property type="term" value="P:microtubule nucleation by interphase microtubule organizing center"/>
    <property type="evidence" value="ECO:0007669"/>
    <property type="project" value="TreeGrafter"/>
</dbReference>
<protein>
    <submittedName>
        <fullName evidence="5">Uncharacterized protein</fullName>
    </submittedName>
</protein>
<reference evidence="5" key="1">
    <citation type="journal article" date="2023" name="Plant J.">
        <title>The genome of the king protea, Protea cynaroides.</title>
        <authorList>
            <person name="Chang J."/>
            <person name="Duong T.A."/>
            <person name="Schoeman C."/>
            <person name="Ma X."/>
            <person name="Roodt D."/>
            <person name="Barker N."/>
            <person name="Li Z."/>
            <person name="Van de Peer Y."/>
            <person name="Mizrachi E."/>
        </authorList>
    </citation>
    <scope>NUCLEOTIDE SEQUENCE</scope>
    <source>
        <tissue evidence="5">Young leaves</tissue>
    </source>
</reference>
<proteinExistence type="inferred from homology"/>
<evidence type="ECO:0000256" key="3">
    <source>
        <dbReference type="ARBA" id="ARBA00022490"/>
    </source>
</evidence>
<dbReference type="GO" id="GO:0033566">
    <property type="term" value="P:gamma-tubulin complex localization"/>
    <property type="evidence" value="ECO:0007669"/>
    <property type="project" value="InterPro"/>
</dbReference>